<organism evidence="4 5">
    <name type="scientific">Fusarium fujikuroi</name>
    <name type="common">Bakanae and foot rot disease fungus</name>
    <name type="synonym">Gibberella fujikuroi</name>
    <dbReference type="NCBI Taxonomy" id="5127"/>
    <lineage>
        <taxon>Eukaryota</taxon>
        <taxon>Fungi</taxon>
        <taxon>Dikarya</taxon>
        <taxon>Ascomycota</taxon>
        <taxon>Pezizomycotina</taxon>
        <taxon>Sordariomycetes</taxon>
        <taxon>Hypocreomycetidae</taxon>
        <taxon>Hypocreales</taxon>
        <taxon>Nectriaceae</taxon>
        <taxon>Fusarium</taxon>
        <taxon>Fusarium fujikuroi species complex</taxon>
    </lineage>
</organism>
<feature type="compositionally biased region" description="Basic and acidic residues" evidence="2">
    <location>
        <begin position="517"/>
        <end position="529"/>
    </location>
</feature>
<reference evidence="4" key="1">
    <citation type="submission" date="2019-05" db="EMBL/GenBank/DDBJ databases">
        <authorList>
            <person name="Piombo E."/>
        </authorList>
    </citation>
    <scope>NUCLEOTIDE SEQUENCE</scope>
    <source>
        <strain evidence="4">C2S</strain>
    </source>
</reference>
<feature type="domain" description="NADP-dependent oxidoreductase" evidence="3">
    <location>
        <begin position="27"/>
        <end position="210"/>
    </location>
</feature>
<feature type="compositionally biased region" description="Polar residues" evidence="2">
    <location>
        <begin position="539"/>
        <end position="554"/>
    </location>
</feature>
<dbReference type="CDD" id="cd19071">
    <property type="entry name" value="AKR_AKR1-5-like"/>
    <property type="match status" value="1"/>
</dbReference>
<dbReference type="GO" id="GO:0016491">
    <property type="term" value="F:oxidoreductase activity"/>
    <property type="evidence" value="ECO:0007669"/>
    <property type="project" value="UniProtKB-KW"/>
</dbReference>
<protein>
    <recommendedName>
        <fullName evidence="3">NADP-dependent oxidoreductase domain-containing protein</fullName>
    </recommendedName>
</protein>
<evidence type="ECO:0000256" key="2">
    <source>
        <dbReference type="SAM" id="MobiDB-lite"/>
    </source>
</evidence>
<dbReference type="Proteomes" id="UP000760494">
    <property type="component" value="Unassembled WGS sequence"/>
</dbReference>
<dbReference type="EMBL" id="CABFJX010000135">
    <property type="protein sequence ID" value="VTT65342.1"/>
    <property type="molecule type" value="Genomic_DNA"/>
</dbReference>
<keyword evidence="1" id="KW-0560">Oxidoreductase</keyword>
<accession>A0A5Q3FH08</accession>
<proteinExistence type="predicted"/>
<dbReference type="InterPro" id="IPR020471">
    <property type="entry name" value="AKR"/>
</dbReference>
<evidence type="ECO:0000313" key="4">
    <source>
        <dbReference type="EMBL" id="VTT65342.1"/>
    </source>
</evidence>
<feature type="compositionally biased region" description="Polar residues" evidence="2">
    <location>
        <begin position="399"/>
        <end position="409"/>
    </location>
</feature>
<dbReference type="InterPro" id="IPR023210">
    <property type="entry name" value="NADP_OxRdtase_dom"/>
</dbReference>
<evidence type="ECO:0000256" key="1">
    <source>
        <dbReference type="ARBA" id="ARBA00023002"/>
    </source>
</evidence>
<evidence type="ECO:0000259" key="3">
    <source>
        <dbReference type="Pfam" id="PF00248"/>
    </source>
</evidence>
<feature type="compositionally biased region" description="Basic and acidic residues" evidence="2">
    <location>
        <begin position="386"/>
        <end position="398"/>
    </location>
</feature>
<dbReference type="Pfam" id="PF00248">
    <property type="entry name" value="Aldo_ket_red"/>
    <property type="match status" value="1"/>
</dbReference>
<dbReference type="SUPFAM" id="SSF51430">
    <property type="entry name" value="NAD(P)-linked oxidoreductase"/>
    <property type="match status" value="1"/>
</dbReference>
<gene>
    <name evidence="4" type="ORF">C2S_5927</name>
</gene>
<feature type="region of interest" description="Disordered" evidence="2">
    <location>
        <begin position="308"/>
        <end position="340"/>
    </location>
</feature>
<dbReference type="Gene3D" id="3.20.20.100">
    <property type="entry name" value="NADP-dependent oxidoreductase domain"/>
    <property type="match status" value="1"/>
</dbReference>
<evidence type="ECO:0000313" key="5">
    <source>
        <dbReference type="Proteomes" id="UP000760494"/>
    </source>
</evidence>
<sequence>MAAKLAKDLTLKGSSTAMPKLVYGTAWKKDRSADLVYLALKHGFRGVDTAGQPKHYNEKGVGEGVQKAIREGLVKREGLFLQTKFSPPGNQDENAPYDFDAPLVDKIHQSIQSSLTYFAIEGEEPYFDSVLLHSPLRTLEETITAWKTLETYVPHKIRNLGISNTTLPILEALNDAVTVKPSVVQNRFYPDTNFEVDLRSYCREQGIVFQSFWTFSANPRLAATKPVKMVAEKAGIPEVAAYYSLVLGLEGVTVLDGTTTENHMKDDLEGIEKRTFDLSKRTLRLCFQTQHYIMSIRRDAVQRDFGLRPGSRAVPRPQLSIEPAEDVVASPTEMNSPSDLSDDARELFVQEGTPLTSVKDTCDDERESTISPTINTKGLLPIPKTRSPERHSSDDSQSGKESPVSSDTPSLPDHFPPCPRERPTRQEIALWREGCMAVQRGDGGVDGFDVADWLMTRKGGVLNPWPALDEGRMAVESMGRDIIDLDAIHRQQEEEAEAARLKEERRQRNKRRYRPRGQIEKEKAERRAAQEAQRAQDLAQKTSIASDSEQGQDMSDTDGPPAKKARVDIES</sequence>
<name>A0A5Q3FH08_FUSFU</name>
<feature type="region of interest" description="Disordered" evidence="2">
    <location>
        <begin position="499"/>
        <end position="571"/>
    </location>
</feature>
<comment type="caution">
    <text evidence="4">The sequence shown here is derived from an EMBL/GenBank/DDBJ whole genome shotgun (WGS) entry which is preliminary data.</text>
</comment>
<dbReference type="PANTHER" id="PTHR11732">
    <property type="entry name" value="ALDO/KETO REDUCTASE"/>
    <property type="match status" value="1"/>
</dbReference>
<dbReference type="AlphaFoldDB" id="A0A5Q3FH08"/>
<feature type="region of interest" description="Disordered" evidence="2">
    <location>
        <begin position="352"/>
        <end position="421"/>
    </location>
</feature>
<dbReference type="InterPro" id="IPR036812">
    <property type="entry name" value="NAD(P)_OxRdtase_dom_sf"/>
</dbReference>